<accession>A7EGM7</accession>
<dbReference type="GeneID" id="5490602"/>
<name>A7EGM7_SCLS1</name>
<dbReference type="HOGENOM" id="CLU_3351351_0_0_1"/>
<reference evidence="2" key="1">
    <citation type="journal article" date="2011" name="PLoS Genet.">
        <title>Genomic analysis of the necrotrophic fungal pathogens Sclerotinia sclerotiorum and Botrytis cinerea.</title>
        <authorList>
            <person name="Amselem J."/>
            <person name="Cuomo C.A."/>
            <person name="van Kan J.A."/>
            <person name="Viaud M."/>
            <person name="Benito E.P."/>
            <person name="Couloux A."/>
            <person name="Coutinho P.M."/>
            <person name="de Vries R.P."/>
            <person name="Dyer P.S."/>
            <person name="Fillinger S."/>
            <person name="Fournier E."/>
            <person name="Gout L."/>
            <person name="Hahn M."/>
            <person name="Kohn L."/>
            <person name="Lapalu N."/>
            <person name="Plummer K.M."/>
            <person name="Pradier J.M."/>
            <person name="Quevillon E."/>
            <person name="Sharon A."/>
            <person name="Simon A."/>
            <person name="ten Have A."/>
            <person name="Tudzynski B."/>
            <person name="Tudzynski P."/>
            <person name="Wincker P."/>
            <person name="Andrew M."/>
            <person name="Anthouard V."/>
            <person name="Beever R.E."/>
            <person name="Beffa R."/>
            <person name="Benoit I."/>
            <person name="Bouzid O."/>
            <person name="Brault B."/>
            <person name="Chen Z."/>
            <person name="Choquer M."/>
            <person name="Collemare J."/>
            <person name="Cotton P."/>
            <person name="Danchin E.G."/>
            <person name="Da Silva C."/>
            <person name="Gautier A."/>
            <person name="Giraud C."/>
            <person name="Giraud T."/>
            <person name="Gonzalez C."/>
            <person name="Grossetete S."/>
            <person name="Guldener U."/>
            <person name="Henrissat B."/>
            <person name="Howlett B.J."/>
            <person name="Kodira C."/>
            <person name="Kretschmer M."/>
            <person name="Lappartient A."/>
            <person name="Leroch M."/>
            <person name="Levis C."/>
            <person name="Mauceli E."/>
            <person name="Neuveglise C."/>
            <person name="Oeser B."/>
            <person name="Pearson M."/>
            <person name="Poulain J."/>
            <person name="Poussereau N."/>
            <person name="Quesneville H."/>
            <person name="Rascle C."/>
            <person name="Schumacher J."/>
            <person name="Segurens B."/>
            <person name="Sexton A."/>
            <person name="Silva E."/>
            <person name="Sirven C."/>
            <person name="Soanes D.M."/>
            <person name="Talbot N.J."/>
            <person name="Templeton M."/>
            <person name="Yandava C."/>
            <person name="Yarden O."/>
            <person name="Zeng Q."/>
            <person name="Rollins J.A."/>
            <person name="Lebrun M.H."/>
            <person name="Dickman M."/>
        </authorList>
    </citation>
    <scope>NUCLEOTIDE SEQUENCE [LARGE SCALE GENOMIC DNA]</scope>
    <source>
        <strain evidence="2">ATCC 18683 / 1980 / Ss-1</strain>
    </source>
</reference>
<dbReference type="InParanoid" id="A7EGM7"/>
<dbReference type="EMBL" id="CH476625">
    <property type="protein sequence ID" value="EDO01993.1"/>
    <property type="molecule type" value="Genomic_DNA"/>
</dbReference>
<evidence type="ECO:0000313" key="1">
    <source>
        <dbReference type="EMBL" id="EDO01993.1"/>
    </source>
</evidence>
<proteinExistence type="predicted"/>
<evidence type="ECO:0000313" key="2">
    <source>
        <dbReference type="Proteomes" id="UP000001312"/>
    </source>
</evidence>
<organism evidence="1 2">
    <name type="scientific">Sclerotinia sclerotiorum (strain ATCC 18683 / 1980 / Ss-1)</name>
    <name type="common">White mold</name>
    <name type="synonym">Whetzelinia sclerotiorum</name>
    <dbReference type="NCBI Taxonomy" id="665079"/>
    <lineage>
        <taxon>Eukaryota</taxon>
        <taxon>Fungi</taxon>
        <taxon>Dikarya</taxon>
        <taxon>Ascomycota</taxon>
        <taxon>Pezizomycotina</taxon>
        <taxon>Leotiomycetes</taxon>
        <taxon>Helotiales</taxon>
        <taxon>Sclerotiniaceae</taxon>
        <taxon>Sclerotinia</taxon>
    </lineage>
</organism>
<dbReference type="Proteomes" id="UP000001312">
    <property type="component" value="Unassembled WGS sequence"/>
</dbReference>
<keyword evidence="2" id="KW-1185">Reference proteome</keyword>
<gene>
    <name evidence="1" type="ORF">SS1G_04469</name>
</gene>
<dbReference type="KEGG" id="ssl:SS1G_04469"/>
<dbReference type="RefSeq" id="XP_001594661.1">
    <property type="nucleotide sequence ID" value="XM_001594611.1"/>
</dbReference>
<protein>
    <submittedName>
        <fullName evidence="1">Uncharacterized protein</fullName>
    </submittedName>
</protein>
<dbReference type="AlphaFoldDB" id="A7EGM7"/>
<sequence length="37" mass="4444">MAGGNPIKACLCYRKRRERLDGFHLDRYNHNHDNPFK</sequence>